<reference evidence="1" key="1">
    <citation type="submission" date="2022-07" db="EMBL/GenBank/DDBJ databases">
        <title>Phylogenomic reconstructions and comparative analyses of Kickxellomycotina fungi.</title>
        <authorList>
            <person name="Reynolds N.K."/>
            <person name="Stajich J.E."/>
            <person name="Barry K."/>
            <person name="Grigoriev I.V."/>
            <person name="Crous P."/>
            <person name="Smith M.E."/>
        </authorList>
    </citation>
    <scope>NUCLEOTIDE SEQUENCE</scope>
    <source>
        <strain evidence="1">RSA 861</strain>
    </source>
</reference>
<comment type="caution">
    <text evidence="1">The sequence shown here is derived from an EMBL/GenBank/DDBJ whole genome shotgun (WGS) entry which is preliminary data.</text>
</comment>
<dbReference type="Proteomes" id="UP001150569">
    <property type="component" value="Unassembled WGS sequence"/>
</dbReference>
<accession>A0A9W8ACR7</accession>
<protein>
    <submittedName>
        <fullName evidence="1">Uncharacterized protein</fullName>
    </submittedName>
</protein>
<name>A0A9W8ACR7_9FUNG</name>
<keyword evidence="2" id="KW-1185">Reference proteome</keyword>
<evidence type="ECO:0000313" key="1">
    <source>
        <dbReference type="EMBL" id="KAJ1923022.1"/>
    </source>
</evidence>
<organism evidence="1 2">
    <name type="scientific">Tieghemiomyces parasiticus</name>
    <dbReference type="NCBI Taxonomy" id="78921"/>
    <lineage>
        <taxon>Eukaryota</taxon>
        <taxon>Fungi</taxon>
        <taxon>Fungi incertae sedis</taxon>
        <taxon>Zoopagomycota</taxon>
        <taxon>Kickxellomycotina</taxon>
        <taxon>Dimargaritomycetes</taxon>
        <taxon>Dimargaritales</taxon>
        <taxon>Dimargaritaceae</taxon>
        <taxon>Tieghemiomyces</taxon>
    </lineage>
</organism>
<dbReference type="AlphaFoldDB" id="A0A9W8ACR7"/>
<sequence>MEPLHHMGLTPLGDFYDYPSRTMPQEYPPTHSRDIRTVALNSAESYHDAFGRKLGDLIHRFRPSLLVINKAVAIKPLDDPEQWNNPDPTGDTLHYAVAKGKLDFLAHLTEYFTTAGFAEGFAREVEEGRLVPKHHLDFAAALLSHVENPLLHRVGANLGPYYNLTDLLIRYVVMAFVHYTILGLASYHHNTAVVSYIPRISALPLLLHLLQYRPGNLEQFAFVAAAQVVPQPPIRGRT</sequence>
<dbReference type="EMBL" id="JANBPT010000359">
    <property type="protein sequence ID" value="KAJ1923022.1"/>
    <property type="molecule type" value="Genomic_DNA"/>
</dbReference>
<evidence type="ECO:0000313" key="2">
    <source>
        <dbReference type="Proteomes" id="UP001150569"/>
    </source>
</evidence>
<proteinExistence type="predicted"/>
<gene>
    <name evidence="1" type="ORF">IWQ60_006145</name>
</gene>